<name>A0A4R6TJ41_9FLAO</name>
<reference evidence="1 2" key="1">
    <citation type="submission" date="2019-03" db="EMBL/GenBank/DDBJ databases">
        <title>Genomic Encyclopedia of Type Strains, Phase III (KMG-III): the genomes of soil and plant-associated and newly described type strains.</title>
        <authorList>
            <person name="Whitman W."/>
        </authorList>
    </citation>
    <scope>NUCLEOTIDE SEQUENCE [LARGE SCALE GENOMIC DNA]</scope>
    <source>
        <strain evidence="1 2">CECT 8283</strain>
    </source>
</reference>
<organism evidence="1 2">
    <name type="scientific">Tenacibaculum caenipelagi</name>
    <dbReference type="NCBI Taxonomy" id="1325435"/>
    <lineage>
        <taxon>Bacteria</taxon>
        <taxon>Pseudomonadati</taxon>
        <taxon>Bacteroidota</taxon>
        <taxon>Flavobacteriia</taxon>
        <taxon>Flavobacteriales</taxon>
        <taxon>Flavobacteriaceae</taxon>
        <taxon>Tenacibaculum</taxon>
    </lineage>
</organism>
<evidence type="ECO:0000313" key="1">
    <source>
        <dbReference type="EMBL" id="TDQ28782.1"/>
    </source>
</evidence>
<protein>
    <recommendedName>
        <fullName evidence="3">Lipocalin-like protein</fullName>
    </recommendedName>
</protein>
<proteinExistence type="predicted"/>
<dbReference type="EMBL" id="SNYH01000002">
    <property type="protein sequence ID" value="TDQ28782.1"/>
    <property type="molecule type" value="Genomic_DNA"/>
</dbReference>
<evidence type="ECO:0008006" key="3">
    <source>
        <dbReference type="Google" id="ProtNLM"/>
    </source>
</evidence>
<evidence type="ECO:0000313" key="2">
    <source>
        <dbReference type="Proteomes" id="UP000295390"/>
    </source>
</evidence>
<keyword evidence="2" id="KW-1185">Reference proteome</keyword>
<sequence length="169" mass="19363">MRTIYFITTLIFGILFVSCKQEKKENIKNIVDKVSTTKPLLKDYIVGNWETTYLKIKYLTANETDSTSVFEDDFSTPSSGKAQSSYKNDGTFTAWFIKADGEKVDETSGVWKTRGDSLFVDYPYLGKQVQAWYLITQAKDGFMATSTYDWDNDGENDDILLMKTKKIEL</sequence>
<dbReference type="OrthoDB" id="1201418at2"/>
<dbReference type="RefSeq" id="WP_133535292.1">
    <property type="nucleotide sequence ID" value="NZ_SNYH01000002.1"/>
</dbReference>
<dbReference type="Proteomes" id="UP000295390">
    <property type="component" value="Unassembled WGS sequence"/>
</dbReference>
<comment type="caution">
    <text evidence="1">The sequence shown here is derived from an EMBL/GenBank/DDBJ whole genome shotgun (WGS) entry which is preliminary data.</text>
</comment>
<dbReference type="PROSITE" id="PS51257">
    <property type="entry name" value="PROKAR_LIPOPROTEIN"/>
    <property type="match status" value="1"/>
</dbReference>
<gene>
    <name evidence="1" type="ORF">DFQ07_1162</name>
</gene>
<accession>A0A4R6TJ41</accession>
<dbReference type="AlphaFoldDB" id="A0A4R6TJ41"/>